<evidence type="ECO:0000313" key="4">
    <source>
        <dbReference type="EMBL" id="KEO96388.1"/>
    </source>
</evidence>
<dbReference type="Pfam" id="PF12849">
    <property type="entry name" value="PBP_like_2"/>
    <property type="match status" value="1"/>
</dbReference>
<sequence>MTAPLFRTKALFAGTALALLAACGGEEADTGPDAISIVGSSTVYPFAQKVAGDYAAANEGAAAPLIESTGTAEGIEEFCAGTGPDTPDIVNASRRMHLDEFNRCQANGVEEIVEIKVGRDGIAFVSAVDDGVELELTPEIVYRALAANPYGEQQSAENWSDIDPSLPDAPIIVYGPPASSGTREAMQKLVMEPACTASADMAALEDGDEAAFVRNCDALRGDSAYSEQGEKDDLIVRKVGNNPRAVGVFGYSYLEENQDLVKALPMNGVMPTAETIADGSYPASRPLYIYVKKAHVGVTPGLEQFVAQWAESWGEGGPLAAISLVPATEETRAESAAAATNLTAMTSDGLE</sequence>
<evidence type="ECO:0000259" key="3">
    <source>
        <dbReference type="Pfam" id="PF12849"/>
    </source>
</evidence>
<keyword evidence="5" id="KW-1185">Reference proteome</keyword>
<accession>A0A074MX15</accession>
<reference evidence="4 5" key="1">
    <citation type="submission" date="2014-04" db="EMBL/GenBank/DDBJ databases">
        <title>A comprehensive comparison of genomes of Erythrobacter spp. Strains.</title>
        <authorList>
            <person name="Zheng Q."/>
        </authorList>
    </citation>
    <scope>NUCLEOTIDE SEQUENCE [LARGE SCALE GENOMIC DNA]</scope>
    <source>
        <strain evidence="4 5">DSM 8509</strain>
    </source>
</reference>
<proteinExistence type="predicted"/>
<comment type="caution">
    <text evidence="4">The sequence shown here is derived from an EMBL/GenBank/DDBJ whole genome shotgun (WGS) entry which is preliminary data.</text>
</comment>
<dbReference type="PROSITE" id="PS51257">
    <property type="entry name" value="PROKAR_LIPOPROTEIN"/>
    <property type="match status" value="1"/>
</dbReference>
<feature type="domain" description="PBP" evidence="3">
    <location>
        <begin position="29"/>
        <end position="306"/>
    </location>
</feature>
<dbReference type="RefSeq" id="WP_034902290.1">
    <property type="nucleotide sequence ID" value="NZ_CP017057.1"/>
</dbReference>
<evidence type="ECO:0000256" key="2">
    <source>
        <dbReference type="SAM" id="SignalP"/>
    </source>
</evidence>
<dbReference type="OrthoDB" id="9790048at2"/>
<protein>
    <submittedName>
        <fullName evidence="4">Phosphate ABC transporter substrate-binding protein</fullName>
    </submittedName>
</protein>
<dbReference type="SUPFAM" id="SSF53850">
    <property type="entry name" value="Periplasmic binding protein-like II"/>
    <property type="match status" value="1"/>
</dbReference>
<dbReference type="InterPro" id="IPR050811">
    <property type="entry name" value="Phosphate_ABC_transporter"/>
</dbReference>
<feature type="signal peptide" evidence="2">
    <location>
        <begin position="1"/>
        <end position="28"/>
    </location>
</feature>
<dbReference type="AlphaFoldDB" id="A0A074MX15"/>
<dbReference type="PATRIC" id="fig|39960.10.peg.2986"/>
<gene>
    <name evidence="4" type="ORF">EH32_09160</name>
</gene>
<feature type="chain" id="PRO_5001697409" evidence="2">
    <location>
        <begin position="29"/>
        <end position="351"/>
    </location>
</feature>
<name>A0A074MX15_9SPHN</name>
<keyword evidence="1 2" id="KW-0732">Signal</keyword>
<organism evidence="4 5">
    <name type="scientific">Erythrobacter litoralis</name>
    <dbReference type="NCBI Taxonomy" id="39960"/>
    <lineage>
        <taxon>Bacteria</taxon>
        <taxon>Pseudomonadati</taxon>
        <taxon>Pseudomonadota</taxon>
        <taxon>Alphaproteobacteria</taxon>
        <taxon>Sphingomonadales</taxon>
        <taxon>Erythrobacteraceae</taxon>
        <taxon>Erythrobacter/Porphyrobacter group</taxon>
        <taxon>Erythrobacter</taxon>
    </lineage>
</organism>
<evidence type="ECO:0000313" key="5">
    <source>
        <dbReference type="Proteomes" id="UP000027866"/>
    </source>
</evidence>
<dbReference type="PANTHER" id="PTHR30570:SF1">
    <property type="entry name" value="PHOSPHATE-BINDING PROTEIN PSTS"/>
    <property type="match status" value="1"/>
</dbReference>
<dbReference type="EMBL" id="JMIX01000005">
    <property type="protein sequence ID" value="KEO96388.1"/>
    <property type="molecule type" value="Genomic_DNA"/>
</dbReference>
<dbReference type="KEGG" id="elq:Ga0102493_11734"/>
<dbReference type="Proteomes" id="UP000027866">
    <property type="component" value="Unassembled WGS sequence"/>
</dbReference>
<dbReference type="InterPro" id="IPR024370">
    <property type="entry name" value="PBP_domain"/>
</dbReference>
<dbReference type="Gene3D" id="3.40.190.10">
    <property type="entry name" value="Periplasmic binding protein-like II"/>
    <property type="match status" value="2"/>
</dbReference>
<evidence type="ECO:0000256" key="1">
    <source>
        <dbReference type="ARBA" id="ARBA00022729"/>
    </source>
</evidence>
<dbReference type="PANTHER" id="PTHR30570">
    <property type="entry name" value="PERIPLASMIC PHOSPHATE BINDING COMPONENT OF PHOSPHATE ABC TRANSPORTER"/>
    <property type="match status" value="1"/>
</dbReference>